<protein>
    <submittedName>
        <fullName evidence="1">Head to tail adaptor</fullName>
    </submittedName>
</protein>
<reference evidence="1" key="1">
    <citation type="journal article" date="2021" name="Proc. Natl. Acad. Sci. U.S.A.">
        <title>A Catalog of Tens of Thousands of Viruses from Human Metagenomes Reveals Hidden Associations with Chronic Diseases.</title>
        <authorList>
            <person name="Tisza M.J."/>
            <person name="Buck C.B."/>
        </authorList>
    </citation>
    <scope>NUCLEOTIDE SEQUENCE</scope>
    <source>
        <strain evidence="1">CtdDI2</strain>
    </source>
</reference>
<proteinExistence type="predicted"/>
<dbReference type="Pfam" id="PF24175">
    <property type="entry name" value="SU10_adaptor"/>
    <property type="match status" value="1"/>
</dbReference>
<accession>A0A8S5NRB4</accession>
<sequence>MTLADLRKRVMIDKLDDEDYEPEIIDNFLNDAQRDIFNQFELPFMEKIFIGDVPAGASIIKLPDDVSRVEMHAMSGVPNFFQMKCEYRDFFMRFADAMNNAPHAPYYWTEYAGNILLDAPTDKEYKLYTYYYKKPNTMAQDTDKPDIPEEFTELLILGALRRVHDRNEDMDLSTQVENQYQAQLQEMVTRFGMRDAFGPVKMRNLQI</sequence>
<evidence type="ECO:0000313" key="1">
    <source>
        <dbReference type="EMBL" id="DAD96752.1"/>
    </source>
</evidence>
<dbReference type="InterPro" id="IPR056209">
    <property type="entry name" value="SU10_adaptor"/>
</dbReference>
<organism evidence="1">
    <name type="scientific">Podoviridae sp. ctdDI2</name>
    <dbReference type="NCBI Taxonomy" id="2826567"/>
    <lineage>
        <taxon>Viruses</taxon>
        <taxon>Duplodnaviria</taxon>
        <taxon>Heunggongvirae</taxon>
        <taxon>Uroviricota</taxon>
        <taxon>Caudoviricetes</taxon>
    </lineage>
</organism>
<dbReference type="EMBL" id="BK015224">
    <property type="protein sequence ID" value="DAD96752.1"/>
    <property type="molecule type" value="Genomic_DNA"/>
</dbReference>
<name>A0A8S5NRB4_9CAUD</name>